<sequence length="142" mass="16186">MTARSLFQVRMRRIFTVISKKDRLLSCFLCMRWRLDTKADHNKGLNLKSELESEEMSTSSRVEVITPGGTVHHSCVPEPPDPATCCGSGCANCVWIEYVTELMRYHSDRPSHEILSEIDRAVSNIGLREFVKAEIRTRAKSQ</sequence>
<evidence type="ECO:0000313" key="2">
    <source>
        <dbReference type="EMBL" id="CAG9534215.1"/>
    </source>
</evidence>
<evidence type="ECO:0000313" key="3">
    <source>
        <dbReference type="Proteomes" id="UP000746747"/>
    </source>
</evidence>
<proteinExistence type="predicted"/>
<reference evidence="2" key="1">
    <citation type="submission" date="2021-09" db="EMBL/GenBank/DDBJ databases">
        <authorList>
            <consortium name="Pathogen Informatics"/>
        </authorList>
    </citation>
    <scope>NUCLEOTIDE SEQUENCE</scope>
</reference>
<dbReference type="EMBL" id="CAKAEH010001295">
    <property type="protein sequence ID" value="CAG9534215.1"/>
    <property type="molecule type" value="Genomic_DNA"/>
</dbReference>
<evidence type="ECO:0000259" key="1">
    <source>
        <dbReference type="Pfam" id="PF09791"/>
    </source>
</evidence>
<comment type="caution">
    <text evidence="2">The sequence shown here is derived from an EMBL/GenBank/DDBJ whole genome shotgun (WGS) entry which is preliminary data.</text>
</comment>
<dbReference type="Proteomes" id="UP000746747">
    <property type="component" value="Unassembled WGS sequence"/>
</dbReference>
<dbReference type="GO" id="GO:0005739">
    <property type="term" value="C:mitochondrion"/>
    <property type="evidence" value="ECO:0007669"/>
    <property type="project" value="TreeGrafter"/>
</dbReference>
<gene>
    <name evidence="2" type="ORF">CJOHNSTONI_LOCUS4370</name>
</gene>
<dbReference type="Pfam" id="PF09791">
    <property type="entry name" value="Oxidored-like"/>
    <property type="match status" value="1"/>
</dbReference>
<keyword evidence="3" id="KW-1185">Reference proteome</keyword>
<dbReference type="InterPro" id="IPR019180">
    <property type="entry name" value="Oxidoreductase-like_N"/>
</dbReference>
<organism evidence="2 3">
    <name type="scientific">Cercopithifilaria johnstoni</name>
    <dbReference type="NCBI Taxonomy" id="2874296"/>
    <lineage>
        <taxon>Eukaryota</taxon>
        <taxon>Metazoa</taxon>
        <taxon>Ecdysozoa</taxon>
        <taxon>Nematoda</taxon>
        <taxon>Chromadorea</taxon>
        <taxon>Rhabditida</taxon>
        <taxon>Spirurina</taxon>
        <taxon>Spiruromorpha</taxon>
        <taxon>Filarioidea</taxon>
        <taxon>Onchocercidae</taxon>
        <taxon>Cercopithifilaria</taxon>
    </lineage>
</organism>
<protein>
    <recommendedName>
        <fullName evidence="1">Oxidoreductase-like domain-containing protein</fullName>
    </recommendedName>
</protein>
<accession>A0A8J2MMJ0</accession>
<feature type="domain" description="Oxidoreductase-like" evidence="1">
    <location>
        <begin position="77"/>
        <end position="109"/>
    </location>
</feature>
<name>A0A8J2MMJ0_9BILA</name>
<dbReference type="OrthoDB" id="10064411at2759"/>
<dbReference type="PANTHER" id="PTHR21193">
    <property type="entry name" value="OXIDOREDUCTASE-LIKE DOMAIN-CONTAINING PROTEIN 1"/>
    <property type="match status" value="1"/>
</dbReference>
<dbReference type="PANTHER" id="PTHR21193:SF3">
    <property type="entry name" value="OXIDOREDUCTASE-LIKE DOMAIN-CONTAINING PROTEIN 1"/>
    <property type="match status" value="1"/>
</dbReference>
<dbReference type="InterPro" id="IPR039251">
    <property type="entry name" value="OXLD1"/>
</dbReference>
<dbReference type="AlphaFoldDB" id="A0A8J2MMJ0"/>